<dbReference type="AlphaFoldDB" id="C8VVI7"/>
<dbReference type="EMBL" id="CP001720">
    <property type="protein sequence ID" value="ACV62302.1"/>
    <property type="molecule type" value="Genomic_DNA"/>
</dbReference>
<dbReference type="HOGENOM" id="CLU_1591843_0_0_9"/>
<dbReference type="Proteomes" id="UP000002217">
    <property type="component" value="Chromosome"/>
</dbReference>
<gene>
    <name evidence="1" type="ordered locus">Dtox_1429</name>
</gene>
<keyword evidence="2" id="KW-1185">Reference proteome</keyword>
<evidence type="ECO:0008006" key="3">
    <source>
        <dbReference type="Google" id="ProtNLM"/>
    </source>
</evidence>
<name>C8VVI7_DESAS</name>
<dbReference type="OrthoDB" id="2831590at2"/>
<proteinExistence type="predicted"/>
<organism evidence="1 2">
    <name type="scientific">Desulfofarcimen acetoxidans (strain ATCC 49208 / DSM 771 / KCTC 5769 / VKM B-1644 / 5575)</name>
    <name type="common">Desulfotomaculum acetoxidans</name>
    <dbReference type="NCBI Taxonomy" id="485916"/>
    <lineage>
        <taxon>Bacteria</taxon>
        <taxon>Bacillati</taxon>
        <taxon>Bacillota</taxon>
        <taxon>Clostridia</taxon>
        <taxon>Eubacteriales</taxon>
        <taxon>Peptococcaceae</taxon>
        <taxon>Desulfofarcimen</taxon>
    </lineage>
</organism>
<accession>C8VVI7</accession>
<evidence type="ECO:0000313" key="2">
    <source>
        <dbReference type="Proteomes" id="UP000002217"/>
    </source>
</evidence>
<dbReference type="eggNOG" id="ENOG5030GQ4">
    <property type="taxonomic scope" value="Bacteria"/>
</dbReference>
<reference evidence="1 2" key="1">
    <citation type="journal article" date="2009" name="Stand. Genomic Sci.">
        <title>Complete genome sequence of Desulfotomaculum acetoxidans type strain (5575).</title>
        <authorList>
            <person name="Spring S."/>
            <person name="Lapidus A."/>
            <person name="Schroder M."/>
            <person name="Gleim D."/>
            <person name="Sims D."/>
            <person name="Meincke L."/>
            <person name="Glavina Del Rio T."/>
            <person name="Tice H."/>
            <person name="Copeland A."/>
            <person name="Cheng J.F."/>
            <person name="Lucas S."/>
            <person name="Chen F."/>
            <person name="Nolan M."/>
            <person name="Bruce D."/>
            <person name="Goodwin L."/>
            <person name="Pitluck S."/>
            <person name="Ivanova N."/>
            <person name="Mavromatis K."/>
            <person name="Mikhailova N."/>
            <person name="Pati A."/>
            <person name="Chen A."/>
            <person name="Palaniappan K."/>
            <person name="Land M."/>
            <person name="Hauser L."/>
            <person name="Chang Y.J."/>
            <person name="Jeffries C.D."/>
            <person name="Chain P."/>
            <person name="Saunders E."/>
            <person name="Brettin T."/>
            <person name="Detter J.C."/>
            <person name="Goker M."/>
            <person name="Bristow J."/>
            <person name="Eisen J.A."/>
            <person name="Markowitz V."/>
            <person name="Hugenholtz P."/>
            <person name="Kyrpides N.C."/>
            <person name="Klenk H.P."/>
            <person name="Han C."/>
        </authorList>
    </citation>
    <scope>NUCLEOTIDE SEQUENCE [LARGE SCALE GENOMIC DNA]</scope>
    <source>
        <strain evidence="2">ATCC 49208 / DSM 771 / VKM B-1644</strain>
    </source>
</reference>
<dbReference type="KEGG" id="dae:Dtox_1429"/>
<evidence type="ECO:0000313" key="1">
    <source>
        <dbReference type="EMBL" id="ACV62302.1"/>
    </source>
</evidence>
<protein>
    <recommendedName>
        <fullName evidence="3">Nucleotide modification associated domain-containing protein</fullName>
    </recommendedName>
</protein>
<sequence length="167" mass="18660">MSEHIIITYSAECAEAGHVDPSFTQLVYGNSGKNGTILKNHIKPGSYVFFNARIGDKRYITAYFYVEKVLFQGINDNEIAALNCNAKDDEVVIIGSRNFSKILTIPVILDKILIGKIKSYEADDAYFSRKLASGCSELESIKDKTLNPKLITEGEKEMLIEICRNRG</sequence>
<dbReference type="RefSeq" id="WP_015757016.1">
    <property type="nucleotide sequence ID" value="NC_013216.1"/>
</dbReference>